<dbReference type="GO" id="GO:0004888">
    <property type="term" value="F:transmembrane signaling receptor activity"/>
    <property type="evidence" value="ECO:0007669"/>
    <property type="project" value="InterPro"/>
</dbReference>
<dbReference type="PANTHER" id="PTHR32089">
    <property type="entry name" value="METHYL-ACCEPTING CHEMOTAXIS PROTEIN MCPB"/>
    <property type="match status" value="1"/>
</dbReference>
<sequence length="541" mass="58519">MLNTISSRFSASLIAVIGLAIVVGVMGFVNSKHIMDANSKNDFTHEIIENVLGVRENLFNIETGERGFLLRGSEDYLAPYTEGKQKVELHLNKAMELTQKNEFVTTKLRLFNAHYKKWLDTVIDPLIESKRAQLAGQITPEDFEAEVKARPGKPLMDQMRAELAEVEKEEFRLLAERKAASLATYEESILVSVLITLFAAVVGLGLNFAISRMFKRKVGIAALHINELAEGKLNSKIQISGKDEVDGLLSALAKAQGNLKGLIDGIRTSTVTLTEGSGSVRVASEEMSKAATEQSDATASMAAAVEELTVSISQITENSNDASHTAMEAKVSADQGMVTLNQVVEGIRKIAQSVQGSATTVRSLEAQSNEISEIISTITDIADRTNLLALNAAIEAARAGESGRGFAVVADEVRKLAEQTKGSSERISNMVFQIQRVTQDASKSMEDSVELVQAGIQQADSVSTTIERIKANADRVSEAIQSITVSMQEQSNVSVEISRNVERVAQMTEENTATIAQNRHVSEQISDLAVSLSGAVSVFKT</sequence>
<dbReference type="InterPro" id="IPR004090">
    <property type="entry name" value="Chemotax_Me-accpt_rcpt"/>
</dbReference>
<dbReference type="CDD" id="cd11386">
    <property type="entry name" value="MCP_signal"/>
    <property type="match status" value="1"/>
</dbReference>
<dbReference type="PROSITE" id="PS50885">
    <property type="entry name" value="HAMP"/>
    <property type="match status" value="1"/>
</dbReference>
<evidence type="ECO:0000256" key="5">
    <source>
        <dbReference type="SAM" id="Phobius"/>
    </source>
</evidence>
<reference evidence="8 9" key="1">
    <citation type="submission" date="2023-10" db="EMBL/GenBank/DDBJ databases">
        <title>Complete Genome Sequence of Limnobacter thiooxidans CS-K2T, Isolated from freshwater lake sediments in Bavaria, Germany.</title>
        <authorList>
            <person name="Naruki M."/>
            <person name="Watanabe A."/>
            <person name="Warashina T."/>
            <person name="Morita T."/>
            <person name="Arakawa K."/>
        </authorList>
    </citation>
    <scope>NUCLEOTIDE SEQUENCE [LARGE SCALE GENOMIC DNA]</scope>
    <source>
        <strain evidence="8 9">CS-K2</strain>
    </source>
</reference>
<evidence type="ECO:0000256" key="1">
    <source>
        <dbReference type="ARBA" id="ARBA00004370"/>
    </source>
</evidence>
<keyword evidence="2 4" id="KW-0807">Transducer</keyword>
<feature type="domain" description="Methyl-accepting transducer" evidence="6">
    <location>
        <begin position="269"/>
        <end position="505"/>
    </location>
</feature>
<dbReference type="FunFam" id="1.10.287.950:FF:000001">
    <property type="entry name" value="Methyl-accepting chemotaxis sensory transducer"/>
    <property type="match status" value="1"/>
</dbReference>
<comment type="similarity">
    <text evidence="3">Belongs to the methyl-accepting chemotaxis (MCP) protein family.</text>
</comment>
<dbReference type="PRINTS" id="PR00260">
    <property type="entry name" value="CHEMTRNSDUCR"/>
</dbReference>
<comment type="subcellular location">
    <subcellularLocation>
        <location evidence="1">Membrane</location>
    </subcellularLocation>
</comment>
<evidence type="ECO:0000256" key="4">
    <source>
        <dbReference type="PROSITE-ProRule" id="PRU00284"/>
    </source>
</evidence>
<dbReference type="Proteomes" id="UP001329151">
    <property type="component" value="Chromosome"/>
</dbReference>
<keyword evidence="9" id="KW-1185">Reference proteome</keyword>
<evidence type="ECO:0000256" key="3">
    <source>
        <dbReference type="ARBA" id="ARBA00029447"/>
    </source>
</evidence>
<organism evidence="8 9">
    <name type="scientific">Limnobacter thiooxidans</name>
    <dbReference type="NCBI Taxonomy" id="131080"/>
    <lineage>
        <taxon>Bacteria</taxon>
        <taxon>Pseudomonadati</taxon>
        <taxon>Pseudomonadota</taxon>
        <taxon>Betaproteobacteria</taxon>
        <taxon>Burkholderiales</taxon>
        <taxon>Burkholderiaceae</taxon>
        <taxon>Limnobacter</taxon>
    </lineage>
</organism>
<dbReference type="EMBL" id="AP028947">
    <property type="protein sequence ID" value="BET25119.1"/>
    <property type="molecule type" value="Genomic_DNA"/>
</dbReference>
<dbReference type="SMART" id="SM00283">
    <property type="entry name" value="MA"/>
    <property type="match status" value="1"/>
</dbReference>
<dbReference type="CDD" id="cd19410">
    <property type="entry name" value="HK9-like_sensor"/>
    <property type="match status" value="1"/>
</dbReference>
<dbReference type="KEGG" id="lto:RGQ30_06200"/>
<evidence type="ECO:0000313" key="8">
    <source>
        <dbReference type="EMBL" id="BET25119.1"/>
    </source>
</evidence>
<keyword evidence="5" id="KW-1133">Transmembrane helix</keyword>
<evidence type="ECO:0000313" key="9">
    <source>
        <dbReference type="Proteomes" id="UP001329151"/>
    </source>
</evidence>
<dbReference type="InterPro" id="IPR007891">
    <property type="entry name" value="CHASE3"/>
</dbReference>
<name>A0AA86J1H7_9BURK</name>
<dbReference type="GO" id="GO:0006935">
    <property type="term" value="P:chemotaxis"/>
    <property type="evidence" value="ECO:0007669"/>
    <property type="project" value="InterPro"/>
</dbReference>
<keyword evidence="5" id="KW-0812">Transmembrane</keyword>
<dbReference type="AlphaFoldDB" id="A0AA86J1H7"/>
<dbReference type="Gene3D" id="1.10.287.950">
    <property type="entry name" value="Methyl-accepting chemotaxis protein"/>
    <property type="match status" value="1"/>
</dbReference>
<dbReference type="PROSITE" id="PS50111">
    <property type="entry name" value="CHEMOTAXIS_TRANSDUC_2"/>
    <property type="match status" value="1"/>
</dbReference>
<feature type="transmembrane region" description="Helical" evidence="5">
    <location>
        <begin position="189"/>
        <end position="210"/>
    </location>
</feature>
<proteinExistence type="inferred from homology"/>
<dbReference type="RefSeq" id="WP_130558372.1">
    <property type="nucleotide sequence ID" value="NZ_AP028947.1"/>
</dbReference>
<protein>
    <submittedName>
        <fullName evidence="8">Methyl-accepting chemotaxis protein</fullName>
    </submittedName>
</protein>
<keyword evidence="5" id="KW-0472">Membrane</keyword>
<feature type="domain" description="HAMP" evidence="7">
    <location>
        <begin position="212"/>
        <end position="264"/>
    </location>
</feature>
<accession>A0AA86J1H7</accession>
<dbReference type="InterPro" id="IPR004089">
    <property type="entry name" value="MCPsignal_dom"/>
</dbReference>
<evidence type="ECO:0000259" key="7">
    <source>
        <dbReference type="PROSITE" id="PS50885"/>
    </source>
</evidence>
<gene>
    <name evidence="8" type="ORF">RGQ30_06200</name>
</gene>
<dbReference type="GO" id="GO:0016020">
    <property type="term" value="C:membrane"/>
    <property type="evidence" value="ECO:0007669"/>
    <property type="project" value="UniProtKB-SubCell"/>
</dbReference>
<dbReference type="GO" id="GO:0007165">
    <property type="term" value="P:signal transduction"/>
    <property type="evidence" value="ECO:0007669"/>
    <property type="project" value="UniProtKB-KW"/>
</dbReference>
<dbReference type="Pfam" id="PF00015">
    <property type="entry name" value="MCPsignal"/>
    <property type="match status" value="1"/>
</dbReference>
<dbReference type="Pfam" id="PF05227">
    <property type="entry name" value="CHASE3"/>
    <property type="match status" value="1"/>
</dbReference>
<dbReference type="SUPFAM" id="SSF58104">
    <property type="entry name" value="Methyl-accepting chemotaxis protein (MCP) signaling domain"/>
    <property type="match status" value="1"/>
</dbReference>
<dbReference type="InterPro" id="IPR003660">
    <property type="entry name" value="HAMP_dom"/>
</dbReference>
<evidence type="ECO:0000259" key="6">
    <source>
        <dbReference type="PROSITE" id="PS50111"/>
    </source>
</evidence>
<dbReference type="PANTHER" id="PTHR32089:SF112">
    <property type="entry name" value="LYSOZYME-LIKE PROTEIN-RELATED"/>
    <property type="match status" value="1"/>
</dbReference>
<evidence type="ECO:0000256" key="2">
    <source>
        <dbReference type="ARBA" id="ARBA00023224"/>
    </source>
</evidence>